<sequence length="360" mass="40920">MRLLLLWVFLYLVRAIQAALEPTTNTTNTTTSNRFRAPSFTTRTLWTIISSSVFTLFACTYSAIHPNILSSKDGPLCIQLRRLGIMITALITPELIVTRAMRQWFSACLVTRQFQESGHFKISQLQEQSENHEPTEAPEQRGNCFCHLLVVLTKGVQSVLVFLWRFPGGLARSVKRFVRDNVSEQPEDYTWTQTHSIFVLMGGFMLYVDGKPCFTLRPDDILNLIRDGCVDVPTLTANQIQDRSKGNAISKGSTILQVAWFVVQLTTRAIYHLESTQLEVGTLAFAVLNFVIYTVWWNKPLNVQCPHPVHWKSTKSRPKEHIEYVCSSTIIPLLIMSTLVSINKTISVGLGFWLQFSVQF</sequence>
<evidence type="ECO:0000256" key="1">
    <source>
        <dbReference type="SAM" id="SignalP"/>
    </source>
</evidence>
<dbReference type="OrthoDB" id="9451547at2759"/>
<organism evidence="2 3">
    <name type="scientific">Suillus subaureus</name>
    <dbReference type="NCBI Taxonomy" id="48587"/>
    <lineage>
        <taxon>Eukaryota</taxon>
        <taxon>Fungi</taxon>
        <taxon>Dikarya</taxon>
        <taxon>Basidiomycota</taxon>
        <taxon>Agaricomycotina</taxon>
        <taxon>Agaricomycetes</taxon>
        <taxon>Agaricomycetidae</taxon>
        <taxon>Boletales</taxon>
        <taxon>Suillineae</taxon>
        <taxon>Suillaceae</taxon>
        <taxon>Suillus</taxon>
    </lineage>
</organism>
<dbReference type="PANTHER" id="PTHR35043:SF8">
    <property type="entry name" value="DUF4220 DOMAIN-CONTAINING PROTEIN"/>
    <property type="match status" value="1"/>
</dbReference>
<feature type="signal peptide" evidence="1">
    <location>
        <begin position="1"/>
        <end position="18"/>
    </location>
</feature>
<dbReference type="Proteomes" id="UP000807769">
    <property type="component" value="Unassembled WGS sequence"/>
</dbReference>
<comment type="caution">
    <text evidence="2">The sequence shown here is derived from an EMBL/GenBank/DDBJ whole genome shotgun (WGS) entry which is preliminary data.</text>
</comment>
<evidence type="ECO:0000313" key="3">
    <source>
        <dbReference type="Proteomes" id="UP000807769"/>
    </source>
</evidence>
<reference evidence="2" key="1">
    <citation type="journal article" date="2020" name="New Phytol.">
        <title>Comparative genomics reveals dynamic genome evolution in host specialist ectomycorrhizal fungi.</title>
        <authorList>
            <person name="Lofgren L.A."/>
            <person name="Nguyen N.H."/>
            <person name="Vilgalys R."/>
            <person name="Ruytinx J."/>
            <person name="Liao H.L."/>
            <person name="Branco S."/>
            <person name="Kuo A."/>
            <person name="LaButti K."/>
            <person name="Lipzen A."/>
            <person name="Andreopoulos W."/>
            <person name="Pangilinan J."/>
            <person name="Riley R."/>
            <person name="Hundley H."/>
            <person name="Na H."/>
            <person name="Barry K."/>
            <person name="Grigoriev I.V."/>
            <person name="Stajich J.E."/>
            <person name="Kennedy P.G."/>
        </authorList>
    </citation>
    <scope>NUCLEOTIDE SEQUENCE</scope>
    <source>
        <strain evidence="2">MN1</strain>
    </source>
</reference>
<protein>
    <submittedName>
        <fullName evidence="2">Uncharacterized protein</fullName>
    </submittedName>
</protein>
<dbReference type="AlphaFoldDB" id="A0A9P7E9L0"/>
<gene>
    <name evidence="2" type="ORF">BJ212DRAFT_350281</name>
</gene>
<proteinExistence type="predicted"/>
<dbReference type="GeneID" id="64637006"/>
<dbReference type="PANTHER" id="PTHR35043">
    <property type="entry name" value="TRANSCRIPTION FACTOR DOMAIN-CONTAINING PROTEIN"/>
    <property type="match status" value="1"/>
</dbReference>
<name>A0A9P7E9L0_9AGAM</name>
<dbReference type="EMBL" id="JABBWG010000020">
    <property type="protein sequence ID" value="KAG1814746.1"/>
    <property type="molecule type" value="Genomic_DNA"/>
</dbReference>
<feature type="chain" id="PRO_5040355299" evidence="1">
    <location>
        <begin position="19"/>
        <end position="360"/>
    </location>
</feature>
<keyword evidence="3" id="KW-1185">Reference proteome</keyword>
<accession>A0A9P7E9L0</accession>
<dbReference type="RefSeq" id="XP_041192082.1">
    <property type="nucleotide sequence ID" value="XM_041342990.1"/>
</dbReference>
<evidence type="ECO:0000313" key="2">
    <source>
        <dbReference type="EMBL" id="KAG1814746.1"/>
    </source>
</evidence>
<keyword evidence="1" id="KW-0732">Signal</keyword>